<dbReference type="GO" id="GO:0003723">
    <property type="term" value="F:RNA binding"/>
    <property type="evidence" value="ECO:0007669"/>
    <property type="project" value="InterPro"/>
</dbReference>
<evidence type="ECO:0000313" key="8">
    <source>
        <dbReference type="Proteomes" id="UP000799439"/>
    </source>
</evidence>
<feature type="compositionally biased region" description="Polar residues" evidence="5">
    <location>
        <begin position="76"/>
        <end position="89"/>
    </location>
</feature>
<dbReference type="OrthoDB" id="273070at2759"/>
<feature type="compositionally biased region" description="Pro residues" evidence="5">
    <location>
        <begin position="152"/>
        <end position="162"/>
    </location>
</feature>
<dbReference type="InterPro" id="IPR000571">
    <property type="entry name" value="Znf_CCCH"/>
</dbReference>
<keyword evidence="2 4" id="KW-0863">Zinc-finger</keyword>
<dbReference type="InterPro" id="IPR039136">
    <property type="entry name" value="NUFIP1-like"/>
</dbReference>
<dbReference type="Pfam" id="PF00642">
    <property type="entry name" value="zf-CCCH"/>
    <property type="match status" value="1"/>
</dbReference>
<organism evidence="7 8">
    <name type="scientific">Myriangium duriaei CBS 260.36</name>
    <dbReference type="NCBI Taxonomy" id="1168546"/>
    <lineage>
        <taxon>Eukaryota</taxon>
        <taxon>Fungi</taxon>
        <taxon>Dikarya</taxon>
        <taxon>Ascomycota</taxon>
        <taxon>Pezizomycotina</taxon>
        <taxon>Dothideomycetes</taxon>
        <taxon>Dothideomycetidae</taxon>
        <taxon>Myriangiales</taxon>
        <taxon>Myriangiaceae</taxon>
        <taxon>Myriangium</taxon>
    </lineage>
</organism>
<dbReference type="GO" id="GO:0000492">
    <property type="term" value="P:box C/D snoRNP assembly"/>
    <property type="evidence" value="ECO:0007669"/>
    <property type="project" value="TreeGrafter"/>
</dbReference>
<evidence type="ECO:0000256" key="3">
    <source>
        <dbReference type="ARBA" id="ARBA00022833"/>
    </source>
</evidence>
<dbReference type="GO" id="GO:0008270">
    <property type="term" value="F:zinc ion binding"/>
    <property type="evidence" value="ECO:0007669"/>
    <property type="project" value="UniProtKB-KW"/>
</dbReference>
<name>A0A9P4ML52_9PEZI</name>
<dbReference type="GO" id="GO:0005634">
    <property type="term" value="C:nucleus"/>
    <property type="evidence" value="ECO:0007669"/>
    <property type="project" value="TreeGrafter"/>
</dbReference>
<feature type="region of interest" description="Disordered" evidence="5">
    <location>
        <begin position="216"/>
        <end position="238"/>
    </location>
</feature>
<feature type="zinc finger region" description="C3H1-type" evidence="4">
    <location>
        <begin position="358"/>
        <end position="386"/>
    </location>
</feature>
<feature type="region of interest" description="Disordered" evidence="5">
    <location>
        <begin position="252"/>
        <end position="363"/>
    </location>
</feature>
<keyword evidence="1 4" id="KW-0479">Metal-binding</keyword>
<feature type="compositionally biased region" description="Basic and acidic residues" evidence="5">
    <location>
        <begin position="276"/>
        <end position="298"/>
    </location>
</feature>
<protein>
    <recommendedName>
        <fullName evidence="6">C3H1-type domain-containing protein</fullName>
    </recommendedName>
</protein>
<feature type="compositionally biased region" description="Basic and acidic residues" evidence="5">
    <location>
        <begin position="225"/>
        <end position="238"/>
    </location>
</feature>
<dbReference type="SMART" id="SM00356">
    <property type="entry name" value="ZnF_C3H1"/>
    <property type="match status" value="1"/>
</dbReference>
<evidence type="ECO:0000256" key="5">
    <source>
        <dbReference type="SAM" id="MobiDB-lite"/>
    </source>
</evidence>
<feature type="compositionally biased region" description="Low complexity" evidence="5">
    <location>
        <begin position="124"/>
        <end position="151"/>
    </location>
</feature>
<dbReference type="Gene3D" id="3.30.1370.210">
    <property type="match status" value="1"/>
</dbReference>
<dbReference type="PROSITE" id="PS50103">
    <property type="entry name" value="ZF_C3H1"/>
    <property type="match status" value="1"/>
</dbReference>
<feature type="compositionally biased region" description="Polar residues" evidence="5">
    <location>
        <begin position="393"/>
        <end position="404"/>
    </location>
</feature>
<feature type="domain" description="C3H1-type" evidence="6">
    <location>
        <begin position="358"/>
        <end position="386"/>
    </location>
</feature>
<dbReference type="SUPFAM" id="SSF90229">
    <property type="entry name" value="CCCH zinc finger"/>
    <property type="match status" value="1"/>
</dbReference>
<proteinExistence type="predicted"/>
<sequence length="449" mass="47875">MPPGFSFPPPPPPPPKPSDSSTTRGGFGDRGRGRGRGGSRGGRGGGSSTPGFTPTQTPNEYPAGSYVNPHFRRDASQPQNSPSAETSPGQKRKRDDRSSHSGSWRGGSGTHLRGHPMKHPSAPKPSVAPAVPSFGAPLTFTTSSSTTSQDPDPTPLPAPFAPSSPSASSASEDEDEESLLSSALAAGGGLRFQHEDQLIVLSTPAELRTWQDERRKCFPTSSRAAAKERARQARMEERRRIEAETAVAMGWAPRQPRLRMEGETGKVEGGSGGKAAELREKLLGQKRSREVAGGEERLGLVGYDSDSDEPPEVLPTTAPEKDNEESDEAPEVQSAKVVPAPHVPPPEVKAEGSKHPPPPPQQVCRYFSTRGQCRAGSGCRFAHARESGAVSAPSGNSAGKTNRATGGRKERVTLYQRLLEQEQAAENKLALMVVKYLGEKGFFKPKEES</sequence>
<evidence type="ECO:0000256" key="1">
    <source>
        <dbReference type="ARBA" id="ARBA00022723"/>
    </source>
</evidence>
<evidence type="ECO:0000259" key="6">
    <source>
        <dbReference type="PROSITE" id="PS50103"/>
    </source>
</evidence>
<gene>
    <name evidence="7" type="ORF">K461DRAFT_295446</name>
</gene>
<keyword evidence="3 4" id="KW-0862">Zinc</keyword>
<reference evidence="7" key="1">
    <citation type="journal article" date="2020" name="Stud. Mycol.">
        <title>101 Dothideomycetes genomes: a test case for predicting lifestyles and emergence of pathogens.</title>
        <authorList>
            <person name="Haridas S."/>
            <person name="Albert R."/>
            <person name="Binder M."/>
            <person name="Bloem J."/>
            <person name="Labutti K."/>
            <person name="Salamov A."/>
            <person name="Andreopoulos B."/>
            <person name="Baker S."/>
            <person name="Barry K."/>
            <person name="Bills G."/>
            <person name="Bluhm B."/>
            <person name="Cannon C."/>
            <person name="Castanera R."/>
            <person name="Culley D."/>
            <person name="Daum C."/>
            <person name="Ezra D."/>
            <person name="Gonzalez J."/>
            <person name="Henrissat B."/>
            <person name="Kuo A."/>
            <person name="Liang C."/>
            <person name="Lipzen A."/>
            <person name="Lutzoni F."/>
            <person name="Magnuson J."/>
            <person name="Mondo S."/>
            <person name="Nolan M."/>
            <person name="Ohm R."/>
            <person name="Pangilinan J."/>
            <person name="Park H.-J."/>
            <person name="Ramirez L."/>
            <person name="Alfaro M."/>
            <person name="Sun H."/>
            <person name="Tritt A."/>
            <person name="Yoshinaga Y."/>
            <person name="Zwiers L.-H."/>
            <person name="Turgeon B."/>
            <person name="Goodwin S."/>
            <person name="Spatafora J."/>
            <person name="Crous P."/>
            <person name="Grigoriev I."/>
        </authorList>
    </citation>
    <scope>NUCLEOTIDE SEQUENCE</scope>
    <source>
        <strain evidence="7">CBS 260.36</strain>
    </source>
</reference>
<dbReference type="PANTHER" id="PTHR13309:SF0">
    <property type="entry name" value="FMR1-INTERACTING PROTEIN NUFIP1"/>
    <property type="match status" value="1"/>
</dbReference>
<feature type="compositionally biased region" description="Pro residues" evidence="5">
    <location>
        <begin position="1"/>
        <end position="17"/>
    </location>
</feature>
<feature type="compositionally biased region" description="Gly residues" evidence="5">
    <location>
        <begin position="36"/>
        <end position="48"/>
    </location>
</feature>
<evidence type="ECO:0000256" key="4">
    <source>
        <dbReference type="PROSITE-ProRule" id="PRU00723"/>
    </source>
</evidence>
<feature type="region of interest" description="Disordered" evidence="5">
    <location>
        <begin position="386"/>
        <end position="409"/>
    </location>
</feature>
<dbReference type="Proteomes" id="UP000799439">
    <property type="component" value="Unassembled WGS sequence"/>
</dbReference>
<feature type="region of interest" description="Disordered" evidence="5">
    <location>
        <begin position="1"/>
        <end position="182"/>
    </location>
</feature>
<dbReference type="PANTHER" id="PTHR13309">
    <property type="entry name" value="NUCLEAR FRAGILE X MENTAL RETARDATION PROTEIN INTERACTING PROTEIN 1"/>
    <property type="match status" value="1"/>
</dbReference>
<dbReference type="InterPro" id="IPR036855">
    <property type="entry name" value="Znf_CCCH_sf"/>
</dbReference>
<evidence type="ECO:0000256" key="2">
    <source>
        <dbReference type="ARBA" id="ARBA00022771"/>
    </source>
</evidence>
<comment type="caution">
    <text evidence="7">The sequence shown here is derived from an EMBL/GenBank/DDBJ whole genome shotgun (WGS) entry which is preliminary data.</text>
</comment>
<dbReference type="AlphaFoldDB" id="A0A9P4ML52"/>
<dbReference type="EMBL" id="ML996088">
    <property type="protein sequence ID" value="KAF2151391.1"/>
    <property type="molecule type" value="Genomic_DNA"/>
</dbReference>
<evidence type="ECO:0000313" key="7">
    <source>
        <dbReference type="EMBL" id="KAF2151391.1"/>
    </source>
</evidence>
<accession>A0A9P4ML52</accession>
<keyword evidence="8" id="KW-1185">Reference proteome</keyword>